<dbReference type="InterPro" id="IPR002586">
    <property type="entry name" value="CobQ/CobB/MinD/ParA_Nub-bd_dom"/>
</dbReference>
<reference evidence="2" key="2">
    <citation type="submission" date="2014-07" db="EMBL/GenBank/DDBJ databases">
        <title>Initial genome analysis of the psychrotolerant acidophile Acidithiobacillus ferrivorans CF27: insights into iron and sulfur oxidation pathways and into biofilm formation.</title>
        <authorList>
            <person name="Talla E."/>
            <person name="Hedrich S."/>
            <person name="Mangenot S."/>
            <person name="Ji B."/>
            <person name="Johnson D.B."/>
            <person name="Barbe V."/>
            <person name="Bonnefoy V."/>
        </authorList>
    </citation>
    <scope>NUCLEOTIDE SEQUENCE [LARGE SCALE GENOMIC DNA]</scope>
    <source>
        <strain evidence="2">CF27</strain>
    </source>
</reference>
<gene>
    <name evidence="3" type="ORF">AFERRI_10531</name>
    <name evidence="2" type="ORF">AFERRI_400251</name>
</gene>
<dbReference type="RefSeq" id="WP_156103861.1">
    <property type="nucleotide sequence ID" value="NZ_LT841305.1"/>
</dbReference>
<evidence type="ECO:0000313" key="4">
    <source>
        <dbReference type="Proteomes" id="UP000193925"/>
    </source>
</evidence>
<dbReference type="AlphaFoldDB" id="A0A060UPX9"/>
<sequence length="363" mass="38689">MSTNYFGQNSLPSEIKVRASCIRQLPSHCVLQPLIDAPVRAQEGDVLLFEVLHDSGSVATVEDQNGRDVSLYHGDLFLGVLGNRRSGTSEYGIIPNDLVITSKTQLDLLSVGGVVGIGQNVPDFRHTRQFLKVRPVAFIQSQGDIVNTIKLYFRAPPCPVSIAPTIFVGGTSAEVGKTTTCINLIQSLSRAGLKVGAVKLTGTGRLRDSFAMKDAGALNIADFPSNGLPTTYTGTNIVVDTAAYLLHSASYGADLVIAELGGDLLEANVPEILQDSRIRSAPIAFVQVVADIIGAIGSLVILEEVSLSENIHIALPKGKNHLASRERLLGRGLHGFDSLSRKECDAVCKVIIDGLGVNHGLFQ</sequence>
<evidence type="ECO:0000313" key="3">
    <source>
        <dbReference type="EMBL" id="SMH64498.1"/>
    </source>
</evidence>
<name>A0A060UPX9_9PROT</name>
<evidence type="ECO:0000259" key="1">
    <source>
        <dbReference type="Pfam" id="PF01656"/>
    </source>
</evidence>
<dbReference type="Proteomes" id="UP000193925">
    <property type="component" value="Chromosome AFERRI"/>
</dbReference>
<dbReference type="Gene3D" id="3.40.50.300">
    <property type="entry name" value="P-loop containing nucleotide triphosphate hydrolases"/>
    <property type="match status" value="1"/>
</dbReference>
<feature type="domain" description="CobQ/CobB/MinD/ParA nucleotide binding" evidence="1">
    <location>
        <begin position="166"/>
        <end position="203"/>
    </location>
</feature>
<keyword evidence="4" id="KW-1185">Reference proteome</keyword>
<dbReference type="EMBL" id="LT841305">
    <property type="protein sequence ID" value="SMH64498.1"/>
    <property type="molecule type" value="Genomic_DNA"/>
</dbReference>
<dbReference type="EMBL" id="CCCS020000035">
    <property type="protein sequence ID" value="CDQ10470.1"/>
    <property type="molecule type" value="Genomic_DNA"/>
</dbReference>
<evidence type="ECO:0000313" key="2">
    <source>
        <dbReference type="EMBL" id="CDQ10470.1"/>
    </source>
</evidence>
<reference evidence="2" key="1">
    <citation type="submission" date="2014-03" db="EMBL/GenBank/DDBJ databases">
        <authorList>
            <person name="Genoscope - CEA"/>
        </authorList>
    </citation>
    <scope>NUCLEOTIDE SEQUENCE [LARGE SCALE GENOMIC DNA]</scope>
    <source>
        <strain evidence="2">CF27</strain>
    </source>
</reference>
<protein>
    <recommendedName>
        <fullName evidence="1">CobQ/CobB/MinD/ParA nucleotide binding domain-containing protein</fullName>
    </recommendedName>
</protein>
<organism evidence="2">
    <name type="scientific">Acidithiobacillus ferrivorans</name>
    <dbReference type="NCBI Taxonomy" id="160808"/>
    <lineage>
        <taxon>Bacteria</taxon>
        <taxon>Pseudomonadati</taxon>
        <taxon>Pseudomonadota</taxon>
        <taxon>Acidithiobacillia</taxon>
        <taxon>Acidithiobacillales</taxon>
        <taxon>Acidithiobacillaceae</taxon>
        <taxon>Acidithiobacillus</taxon>
    </lineage>
</organism>
<reference evidence="3 4" key="3">
    <citation type="submission" date="2017-03" db="EMBL/GenBank/DDBJ databases">
        <authorList>
            <person name="Regsiter A."/>
            <person name="William W."/>
        </authorList>
    </citation>
    <scope>NUCLEOTIDE SEQUENCE [LARGE SCALE GENOMIC DNA]</scope>
    <source>
        <strain evidence="3">PRJEB5721</strain>
    </source>
</reference>
<dbReference type="Pfam" id="PF01656">
    <property type="entry name" value="CbiA"/>
    <property type="match status" value="1"/>
</dbReference>
<accession>A0A060UPX9</accession>
<proteinExistence type="predicted"/>
<dbReference type="SUPFAM" id="SSF52540">
    <property type="entry name" value="P-loop containing nucleoside triphosphate hydrolases"/>
    <property type="match status" value="1"/>
</dbReference>
<dbReference type="InterPro" id="IPR027417">
    <property type="entry name" value="P-loop_NTPase"/>
</dbReference>